<sequence>MARTQRRYGMWRARRPPRPIRGADHQLLKHDSWFISSDKRRIDVRMTTTGKYLPSNHGSQLADVDPDTARAVASGGTDADPLKPGTFGRWMAGHPLVLVYANVPALIMPTLHPKIAHVLSEKDRALNGSEGLPTLQATARRLISTYEMVMGIVFAGPEAEDVAHGLHELHRPIAGSLPDGSPYHAWNKELWNWTWGSILKAGIDIAEEFALFRTADEREQAFLALREIGRRYGVRSLPDTYTDFLDYWQPFVDKTLAVGPGVQFIVDHALTLAKPRGWERVPTPLWRIMSLPITRTIRVGILAGVPQKFHADMGLRITLVDRIERRIHGLFWRTLPRPVAGAFAPCYFGLRRRFGTPGWRTVYSRAQLASNKATADDIRRAALTTATA</sequence>
<evidence type="ECO:0000313" key="2">
    <source>
        <dbReference type="EMBL" id="PHV64943.1"/>
    </source>
</evidence>
<dbReference type="PANTHER" id="PTHR36151">
    <property type="entry name" value="BLR2777 PROTEIN"/>
    <property type="match status" value="1"/>
</dbReference>
<proteinExistence type="predicted"/>
<dbReference type="Pfam" id="PF09995">
    <property type="entry name" value="MPAB_Lcp_cat"/>
    <property type="match status" value="1"/>
</dbReference>
<name>A0A2G3PGT0_WILMA</name>
<feature type="domain" description="ER-bound oxygenase mpaB/mpaB'/Rubber oxygenase catalytic" evidence="1">
    <location>
        <begin position="91"/>
        <end position="329"/>
    </location>
</feature>
<dbReference type="GO" id="GO:0016491">
    <property type="term" value="F:oxidoreductase activity"/>
    <property type="evidence" value="ECO:0007669"/>
    <property type="project" value="InterPro"/>
</dbReference>
<gene>
    <name evidence="2" type="ORF">CSW57_22055</name>
</gene>
<protein>
    <recommendedName>
        <fullName evidence="1">ER-bound oxygenase mpaB/mpaB'/Rubber oxygenase catalytic domain-containing protein</fullName>
    </recommendedName>
</protein>
<reference evidence="2 3" key="1">
    <citation type="submission" date="2017-10" db="EMBL/GenBank/DDBJ databases">
        <title>The draft genome sequence of Williamsia sp. BULT 1.1 isolated from the semi-arid grassland soils from South Africa.</title>
        <authorList>
            <person name="Kabwe M.H."/>
            <person name="Govender N."/>
            <person name="Mutseka Lunga P."/>
            <person name="Vikram S."/>
            <person name="Makhalanyane T.P."/>
        </authorList>
    </citation>
    <scope>NUCLEOTIDE SEQUENCE [LARGE SCALE GENOMIC DNA]</scope>
    <source>
        <strain evidence="2 3">BULT 1.1</strain>
    </source>
</reference>
<dbReference type="AlphaFoldDB" id="A0A2G3PGT0"/>
<comment type="caution">
    <text evidence="2">The sequence shown here is derived from an EMBL/GenBank/DDBJ whole genome shotgun (WGS) entry which is preliminary data.</text>
</comment>
<evidence type="ECO:0000313" key="3">
    <source>
        <dbReference type="Proteomes" id="UP000225108"/>
    </source>
</evidence>
<evidence type="ECO:0000259" key="1">
    <source>
        <dbReference type="Pfam" id="PF09995"/>
    </source>
</evidence>
<dbReference type="PANTHER" id="PTHR36151:SF3">
    <property type="entry name" value="ER-BOUND OXYGENASE MPAB_MPAB'_RUBBER OXYGENASE CATALYTIC DOMAIN-CONTAINING PROTEIN"/>
    <property type="match status" value="1"/>
</dbReference>
<accession>A0A2G3PGT0</accession>
<dbReference type="InterPro" id="IPR018713">
    <property type="entry name" value="MPAB/Lcp_cat_dom"/>
</dbReference>
<dbReference type="EMBL" id="PEBD01000011">
    <property type="protein sequence ID" value="PHV64943.1"/>
    <property type="molecule type" value="Genomic_DNA"/>
</dbReference>
<organism evidence="2 3">
    <name type="scientific">Williamsia marianensis</name>
    <dbReference type="NCBI Taxonomy" id="85044"/>
    <lineage>
        <taxon>Bacteria</taxon>
        <taxon>Bacillati</taxon>
        <taxon>Actinomycetota</taxon>
        <taxon>Actinomycetes</taxon>
        <taxon>Mycobacteriales</taxon>
        <taxon>Nocardiaceae</taxon>
        <taxon>Williamsia</taxon>
    </lineage>
</organism>
<dbReference type="Proteomes" id="UP000225108">
    <property type="component" value="Unassembled WGS sequence"/>
</dbReference>